<dbReference type="PANTHER" id="PTHR10925:SF5">
    <property type="entry name" value="RNA CYTIDINE ACETYLTRANSFERASE"/>
    <property type="match status" value="1"/>
</dbReference>
<dbReference type="EC" id="2.3.1.193" evidence="9"/>
<dbReference type="Gene3D" id="3.40.50.300">
    <property type="entry name" value="P-loop containing nucleotide triphosphate hydrolases"/>
    <property type="match status" value="1"/>
</dbReference>
<dbReference type="KEGG" id="hmi:soil367_16175"/>
<dbReference type="InterPro" id="IPR016181">
    <property type="entry name" value="Acyl_CoA_acyltransferase"/>
</dbReference>
<sequence>MTASPQAEHPVPTNDTEPRSHQRASGPPQHSEPSDWLEALKTQLRPARERRLVWVRGSAQSTRQWTRDALSVSAAAKTCWVGAGGLRPDQARAQLGQEHETLVWDARAGFHPDAFGALAGTLVGGGVLFLLTPLADEWPFYSDPDYGRMGSTPGKKSYLARLAHLLENDPHVLRITPGNTPPPLPILERAPDQSLPTRDQQRALTAILRVRRGHRRRPLVLTADRGRGKSAILGMAAAQLINEEPLHIVVTALQPKALDAFWRHAKIGLEDSSDGPINSSTDYPTTSPIGYADDDPAIRPDGPVKELLQSYAGSAARGSIHYLKPAELLDELPQADLLLVDEAAAIPVPILAQLLNHYARIVFASTVHGYEGSGRGFKLRFERYLNTKTPQWHALSLTEPVRWAASDPLEPLLNRLLLLDADLPELPPALPNSAMAAANGVASSSEFQIVPWPRSCRVADESRLSSVFGLLVNAHYQTTPDDLRLLLDDPDSRCWLALKGDSVVGAIWLMAEGGLEPDLALAVRQGQRRTRGQLLPQALAAYGGDALGATLRYWRIVRVAVHPDTRRQGVGRQLVAATRAEAEREGLDVLGTSFGADPELFSFWLRSGLSPLRMGVRRDPASGAYSMMMGQGITEAGSELCQRQAERFAEHWPLLLTTELASLEPALVLTLGQYWTPAARWSEQDRLEVEDFTNGHRPLALTLLPLQRLTWRLAPGTLVEALSGTLSGTLAGALPATLGDARALWCSAILQQVPEGKWQSLGLASGRKGAMACLRAVAGQLLTHA</sequence>
<dbReference type="InterPro" id="IPR038321">
    <property type="entry name" value="TmcA_C_sf"/>
</dbReference>
<dbReference type="Gene3D" id="3.40.630.30">
    <property type="match status" value="1"/>
</dbReference>
<evidence type="ECO:0000256" key="3">
    <source>
        <dbReference type="ARBA" id="ARBA00022679"/>
    </source>
</evidence>
<dbReference type="PROSITE" id="PS51186">
    <property type="entry name" value="GNAT"/>
    <property type="match status" value="1"/>
</dbReference>
<evidence type="ECO:0000256" key="9">
    <source>
        <dbReference type="HAMAP-Rule" id="MF_01886"/>
    </source>
</evidence>
<dbReference type="EMBL" id="CP031093">
    <property type="protein sequence ID" value="QCF27341.1"/>
    <property type="molecule type" value="Genomic_DNA"/>
</dbReference>
<keyword evidence="13" id="KW-1185">Reference proteome</keyword>
<comment type="catalytic activity">
    <reaction evidence="9">
        <text>cytidine(34) in elongator tRNA(Met) + acetyl-CoA + ATP + H2O = N(4)-acetylcytidine(34) in elongator tRNA(Met) + ADP + phosphate + CoA + H(+)</text>
        <dbReference type="Rhea" id="RHEA:43788"/>
        <dbReference type="Rhea" id="RHEA-COMP:10693"/>
        <dbReference type="Rhea" id="RHEA-COMP:10694"/>
        <dbReference type="ChEBI" id="CHEBI:15377"/>
        <dbReference type="ChEBI" id="CHEBI:15378"/>
        <dbReference type="ChEBI" id="CHEBI:30616"/>
        <dbReference type="ChEBI" id="CHEBI:43474"/>
        <dbReference type="ChEBI" id="CHEBI:57287"/>
        <dbReference type="ChEBI" id="CHEBI:57288"/>
        <dbReference type="ChEBI" id="CHEBI:74900"/>
        <dbReference type="ChEBI" id="CHEBI:82748"/>
        <dbReference type="ChEBI" id="CHEBI:456216"/>
        <dbReference type="EC" id="2.3.1.193"/>
    </reaction>
</comment>
<keyword evidence="4 9" id="KW-0819">tRNA processing</keyword>
<feature type="binding site" evidence="9">
    <location>
        <position position="200"/>
    </location>
    <ligand>
        <name>ATP</name>
        <dbReference type="ChEBI" id="CHEBI:30616"/>
    </ligand>
</feature>
<evidence type="ECO:0000256" key="10">
    <source>
        <dbReference type="SAM" id="MobiDB-lite"/>
    </source>
</evidence>
<feature type="binding site" evidence="9">
    <location>
        <begin position="559"/>
        <end position="561"/>
    </location>
    <ligand>
        <name>acetyl-CoA</name>
        <dbReference type="ChEBI" id="CHEBI:57288"/>
    </ligand>
</feature>
<comment type="function">
    <text evidence="9">Catalyzes the formation of N(4)-acetylcytidine (ac(4)C) at the wobble position of tRNA(Met), by using acetyl-CoA as an acetyl donor and ATP (or GTP).</text>
</comment>
<dbReference type="GO" id="GO:0051392">
    <property type="term" value="F:tRNA cytidine N4-acetyltransferase activity"/>
    <property type="evidence" value="ECO:0007669"/>
    <property type="project" value="UniProtKB-UniRule"/>
</dbReference>
<reference evidence="12 13" key="1">
    <citation type="submission" date="2018-07" db="EMBL/GenBank/DDBJ databases">
        <title>Marsedoiliclastica nanhaica gen. nov. sp. nov., a novel marine hydrocarbonoclastic bacterium isolated from an in-situ enriched hydrocarbon-degrading consortium in deep-sea sediment.</title>
        <authorList>
            <person name="Dong C."/>
            <person name="Ma T."/>
            <person name="Liu R."/>
            <person name="Shao Z."/>
        </authorList>
    </citation>
    <scope>NUCLEOTIDE SEQUENCE [LARGE SCALE GENOMIC DNA]</scope>
    <source>
        <strain evidence="13">soil36-7</strain>
    </source>
</reference>
<dbReference type="GO" id="GO:1904812">
    <property type="term" value="P:rRNA acetylation involved in maturation of SSU-rRNA"/>
    <property type="evidence" value="ECO:0007669"/>
    <property type="project" value="TreeGrafter"/>
</dbReference>
<evidence type="ECO:0000256" key="7">
    <source>
        <dbReference type="ARBA" id="ARBA00022884"/>
    </source>
</evidence>
<dbReference type="GO" id="GO:0002101">
    <property type="term" value="P:tRNA wobble cytosine modification"/>
    <property type="evidence" value="ECO:0007669"/>
    <property type="project" value="UniProtKB-UniRule"/>
</dbReference>
<gene>
    <name evidence="9" type="primary">tmcA</name>
    <name evidence="12" type="ORF">soil367_16175</name>
</gene>
<keyword evidence="6 9" id="KW-0067">ATP-binding</keyword>
<feature type="binding site" evidence="9">
    <location>
        <position position="402"/>
    </location>
    <ligand>
        <name>ATP</name>
        <dbReference type="ChEBI" id="CHEBI:30616"/>
    </ligand>
</feature>
<dbReference type="SUPFAM" id="SSF55729">
    <property type="entry name" value="Acyl-CoA N-acyltransferases (Nat)"/>
    <property type="match status" value="1"/>
</dbReference>
<feature type="binding site" evidence="9">
    <location>
        <position position="599"/>
    </location>
    <ligand>
        <name>acetyl-CoA</name>
        <dbReference type="ChEBI" id="CHEBI:57288"/>
    </ligand>
</feature>
<evidence type="ECO:0000256" key="4">
    <source>
        <dbReference type="ARBA" id="ARBA00022694"/>
    </source>
</evidence>
<dbReference type="GO" id="GO:0005737">
    <property type="term" value="C:cytoplasm"/>
    <property type="evidence" value="ECO:0007669"/>
    <property type="project" value="UniProtKB-SubCell"/>
</dbReference>
<dbReference type="GO" id="GO:1990883">
    <property type="term" value="F:18S rRNA cytidine N-acetyltransferase activity"/>
    <property type="evidence" value="ECO:0007669"/>
    <property type="project" value="TreeGrafter"/>
</dbReference>
<dbReference type="Pfam" id="PF05127">
    <property type="entry name" value="NAT10_TcmA_helicase"/>
    <property type="match status" value="1"/>
</dbReference>
<dbReference type="Pfam" id="PF13718">
    <property type="entry name" value="GNAT_acetyltr_2"/>
    <property type="match status" value="1"/>
</dbReference>
<keyword evidence="2 9" id="KW-0820">tRNA-binding</keyword>
<dbReference type="Pfam" id="PF08351">
    <property type="entry name" value="TmcA_N"/>
    <property type="match status" value="1"/>
</dbReference>
<dbReference type="InterPro" id="IPR013562">
    <property type="entry name" value="TmcA/NAT10_N"/>
</dbReference>
<dbReference type="SUPFAM" id="SSF52540">
    <property type="entry name" value="P-loop containing nucleoside triphosphate hydrolases"/>
    <property type="match status" value="1"/>
</dbReference>
<keyword evidence="1 9" id="KW-0963">Cytoplasm</keyword>
<evidence type="ECO:0000256" key="6">
    <source>
        <dbReference type="ARBA" id="ARBA00022840"/>
    </source>
</evidence>
<proteinExistence type="inferred from homology"/>
<feature type="region of interest" description="Disordered" evidence="10">
    <location>
        <begin position="1"/>
        <end position="35"/>
    </location>
</feature>
<keyword evidence="3 9" id="KW-0808">Transferase</keyword>
<dbReference type="GO" id="GO:0051391">
    <property type="term" value="P:tRNA acetylation"/>
    <property type="evidence" value="ECO:0007669"/>
    <property type="project" value="UniProtKB-UniRule"/>
</dbReference>
<dbReference type="GO" id="GO:0005524">
    <property type="term" value="F:ATP binding"/>
    <property type="evidence" value="ECO:0007669"/>
    <property type="project" value="UniProtKB-UniRule"/>
</dbReference>
<dbReference type="AlphaFoldDB" id="A0A4P7XJP3"/>
<dbReference type="Gene3D" id="1.20.120.890">
    <property type="entry name" value="tRNA(Met) cytidine acetyltransferase, tail domain"/>
    <property type="match status" value="1"/>
</dbReference>
<protein>
    <recommendedName>
        <fullName evidence="9">tRNA(Met) cytidine acetyltransferase TmcA</fullName>
        <ecNumber evidence="9">2.3.1.193</ecNumber>
    </recommendedName>
</protein>
<dbReference type="InterPro" id="IPR007807">
    <property type="entry name" value="TcmA/NAT10_helicase"/>
</dbReference>
<keyword evidence="5 9" id="KW-0547">Nucleotide-binding</keyword>
<feature type="domain" description="N-acetyltransferase" evidence="11">
    <location>
        <begin position="454"/>
        <end position="634"/>
    </location>
</feature>
<keyword evidence="7 9" id="KW-0694">RNA-binding</keyword>
<comment type="similarity">
    <text evidence="9">Belongs to the TmcA family.</text>
</comment>
<evidence type="ECO:0000313" key="13">
    <source>
        <dbReference type="Proteomes" id="UP000298049"/>
    </source>
</evidence>
<organism evidence="12 13">
    <name type="scientific">Hydrocarboniclastica marina</name>
    <dbReference type="NCBI Taxonomy" id="2259620"/>
    <lineage>
        <taxon>Bacteria</taxon>
        <taxon>Pseudomonadati</taxon>
        <taxon>Pseudomonadota</taxon>
        <taxon>Gammaproteobacteria</taxon>
        <taxon>Alteromonadales</taxon>
        <taxon>Alteromonadaceae</taxon>
        <taxon>Hydrocarboniclastica</taxon>
    </lineage>
</organism>
<evidence type="ECO:0000256" key="5">
    <source>
        <dbReference type="ARBA" id="ARBA00022741"/>
    </source>
</evidence>
<evidence type="ECO:0000256" key="8">
    <source>
        <dbReference type="ARBA" id="ARBA00023315"/>
    </source>
</evidence>
<dbReference type="Proteomes" id="UP000298049">
    <property type="component" value="Chromosome"/>
</dbReference>
<feature type="binding site" evidence="9">
    <location>
        <position position="606"/>
    </location>
    <ligand>
        <name>acetyl-CoA</name>
        <dbReference type="ChEBI" id="CHEBI:57288"/>
    </ligand>
</feature>
<dbReference type="PANTHER" id="PTHR10925">
    <property type="entry name" value="N-ACETYLTRANSFERASE 10"/>
    <property type="match status" value="1"/>
</dbReference>
<dbReference type="HAMAP" id="MF_01886">
    <property type="entry name" value="tRNA_acetyltr_TmcA"/>
    <property type="match status" value="1"/>
</dbReference>
<dbReference type="Gene3D" id="3.40.50.11040">
    <property type="match status" value="1"/>
</dbReference>
<dbReference type="GO" id="GO:0000049">
    <property type="term" value="F:tRNA binding"/>
    <property type="evidence" value="ECO:0007669"/>
    <property type="project" value="UniProtKB-UniRule"/>
</dbReference>
<name>A0A4P7XJP3_9ALTE</name>
<comment type="subcellular location">
    <subcellularLocation>
        <location evidence="9">Cytoplasm</location>
    </subcellularLocation>
</comment>
<dbReference type="OrthoDB" id="5578851at2"/>
<evidence type="ECO:0000256" key="1">
    <source>
        <dbReference type="ARBA" id="ARBA00022490"/>
    </source>
</evidence>
<accession>A0A4P7XJP3</accession>
<dbReference type="InterPro" id="IPR027417">
    <property type="entry name" value="P-loop_NTPase"/>
</dbReference>
<dbReference type="InterPro" id="IPR000182">
    <property type="entry name" value="GNAT_dom"/>
</dbReference>
<keyword evidence="8 9" id="KW-0012">Acyltransferase</keyword>
<evidence type="ECO:0000259" key="11">
    <source>
        <dbReference type="PROSITE" id="PS51186"/>
    </source>
</evidence>
<evidence type="ECO:0000256" key="2">
    <source>
        <dbReference type="ARBA" id="ARBA00022555"/>
    </source>
</evidence>
<dbReference type="InterPro" id="IPR024914">
    <property type="entry name" value="tRNA_acetyltr_TmcA"/>
</dbReference>
<comment type="caution">
    <text evidence="9">Lacks conserved residue(s) required for the propagation of feature annotation.</text>
</comment>
<dbReference type="InterPro" id="IPR032672">
    <property type="entry name" value="TmcA/NAT10/Kre33"/>
</dbReference>
<evidence type="ECO:0000313" key="12">
    <source>
        <dbReference type="EMBL" id="QCF27341.1"/>
    </source>
</evidence>
<dbReference type="CDD" id="cd04301">
    <property type="entry name" value="NAT_SF"/>
    <property type="match status" value="1"/>
</dbReference>